<sequence>MLVCEPVEISLDNVSVSVTENDEPAWAVDVTYGLGDRVVRDHRIFESMVADNLGTDPALVDQSKVSAEWLEVQYTNAYAAFDGVLDNPTVASESLVIDVTVSDSFDVLGLFGVRAVSVSVVFYNAADQKVGERSLSLGGREVSGWWEWFTITPDPRRDKAFFYGIPVSARRVVIEVLGGALSVGEVFLGQSFYVGEAQPKTSGRTVTASRYEVNDFGRTIWTKRPTRREMTYIVEADRFSFESIEPRMGELAGSLVVTVGAYDIPSTIHFGILGTIDWVEDGPDEYLYSFTNKGLS</sequence>
<dbReference type="RefSeq" id="WP_066600897.1">
    <property type="nucleotide sequence ID" value="NZ_FORY01000016.1"/>
</dbReference>
<keyword evidence="2" id="KW-1185">Reference proteome</keyword>
<dbReference type="Proteomes" id="UP000183299">
    <property type="component" value="Unassembled WGS sequence"/>
</dbReference>
<protein>
    <recommendedName>
        <fullName evidence="3">Carbohydrate binding domain-containing protein</fullName>
    </recommendedName>
</protein>
<proteinExistence type="predicted"/>
<dbReference type="EMBL" id="FORY01000016">
    <property type="protein sequence ID" value="SFJ96722.1"/>
    <property type="molecule type" value="Genomic_DNA"/>
</dbReference>
<name>A0A1I3VNG5_9RHOB</name>
<reference evidence="1 2" key="1">
    <citation type="submission" date="2016-10" db="EMBL/GenBank/DDBJ databases">
        <authorList>
            <person name="de Groot N.N."/>
        </authorList>
    </citation>
    <scope>NUCLEOTIDE SEQUENCE [LARGE SCALE GENOMIC DNA]</scope>
    <source>
        <strain evidence="1 2">CGMCC 1.8891</strain>
    </source>
</reference>
<gene>
    <name evidence="1" type="ORF">SAMN04488138_11675</name>
</gene>
<organism evidence="1 2">
    <name type="scientific">Celeribacter halophilus</name>
    <dbReference type="NCBI Taxonomy" id="576117"/>
    <lineage>
        <taxon>Bacteria</taxon>
        <taxon>Pseudomonadati</taxon>
        <taxon>Pseudomonadota</taxon>
        <taxon>Alphaproteobacteria</taxon>
        <taxon>Rhodobacterales</taxon>
        <taxon>Roseobacteraceae</taxon>
        <taxon>Celeribacter</taxon>
    </lineage>
</organism>
<dbReference type="GeneID" id="98666434"/>
<dbReference type="AlphaFoldDB" id="A0A1I3VNG5"/>
<evidence type="ECO:0000313" key="2">
    <source>
        <dbReference type="Proteomes" id="UP000183299"/>
    </source>
</evidence>
<evidence type="ECO:0008006" key="3">
    <source>
        <dbReference type="Google" id="ProtNLM"/>
    </source>
</evidence>
<dbReference type="OrthoDB" id="7456251at2"/>
<evidence type="ECO:0000313" key="1">
    <source>
        <dbReference type="EMBL" id="SFJ96722.1"/>
    </source>
</evidence>
<dbReference type="STRING" id="576117.SAMN04488138_11675"/>
<accession>A0A1I3VNG5</accession>